<organism evidence="6">
    <name type="scientific">mine drainage metagenome</name>
    <dbReference type="NCBI Taxonomy" id="410659"/>
    <lineage>
        <taxon>unclassified sequences</taxon>
        <taxon>metagenomes</taxon>
        <taxon>ecological metagenomes</taxon>
    </lineage>
</organism>
<evidence type="ECO:0000256" key="4">
    <source>
        <dbReference type="ARBA" id="ARBA00023163"/>
    </source>
</evidence>
<gene>
    <name evidence="6" type="ORF">B2A_12544</name>
</gene>
<feature type="compositionally biased region" description="Polar residues" evidence="5">
    <location>
        <begin position="120"/>
        <end position="131"/>
    </location>
</feature>
<protein>
    <submittedName>
        <fullName evidence="6">Penicillinase repressor</fullName>
    </submittedName>
</protein>
<keyword evidence="4" id="KW-0804">Transcription</keyword>
<reference evidence="6" key="1">
    <citation type="submission" date="2013-08" db="EMBL/GenBank/DDBJ databases">
        <authorList>
            <person name="Mendez C."/>
            <person name="Richter M."/>
            <person name="Ferrer M."/>
            <person name="Sanchez J."/>
        </authorList>
    </citation>
    <scope>NUCLEOTIDE SEQUENCE</scope>
</reference>
<name>T0ZZZ9_9ZZZZ</name>
<dbReference type="EMBL" id="AUZZ01009052">
    <property type="protein sequence ID" value="EQD35110.1"/>
    <property type="molecule type" value="Genomic_DNA"/>
</dbReference>
<evidence type="ECO:0000256" key="2">
    <source>
        <dbReference type="ARBA" id="ARBA00023015"/>
    </source>
</evidence>
<evidence type="ECO:0000256" key="5">
    <source>
        <dbReference type="SAM" id="MobiDB-lite"/>
    </source>
</evidence>
<feature type="region of interest" description="Disordered" evidence="5">
    <location>
        <begin position="120"/>
        <end position="140"/>
    </location>
</feature>
<keyword evidence="2" id="KW-0805">Transcription regulation</keyword>
<keyword evidence="3" id="KW-0238">DNA-binding</keyword>
<dbReference type="Gene3D" id="1.10.4040.10">
    <property type="entry name" value="Penicillinase repressor domain"/>
    <property type="match status" value="1"/>
</dbReference>
<dbReference type="GO" id="GO:0045892">
    <property type="term" value="P:negative regulation of DNA-templated transcription"/>
    <property type="evidence" value="ECO:0007669"/>
    <property type="project" value="InterPro"/>
</dbReference>
<evidence type="ECO:0000313" key="6">
    <source>
        <dbReference type="EMBL" id="EQD35110.1"/>
    </source>
</evidence>
<comment type="caution">
    <text evidence="6">The sequence shown here is derived from an EMBL/GenBank/DDBJ whole genome shotgun (WGS) entry which is preliminary data.</text>
</comment>
<dbReference type="PIRSF" id="PIRSF019455">
    <property type="entry name" value="CopR_AtkY"/>
    <property type="match status" value="1"/>
</dbReference>
<evidence type="ECO:0000256" key="1">
    <source>
        <dbReference type="ARBA" id="ARBA00011046"/>
    </source>
</evidence>
<dbReference type="Pfam" id="PF03965">
    <property type="entry name" value="Penicillinase_R"/>
    <property type="match status" value="1"/>
</dbReference>
<dbReference type="GO" id="GO:0003677">
    <property type="term" value="F:DNA binding"/>
    <property type="evidence" value="ECO:0007669"/>
    <property type="project" value="UniProtKB-KW"/>
</dbReference>
<dbReference type="Gene3D" id="1.10.10.10">
    <property type="entry name" value="Winged helix-like DNA-binding domain superfamily/Winged helix DNA-binding domain"/>
    <property type="match status" value="1"/>
</dbReference>
<accession>T0ZZZ9</accession>
<proteinExistence type="inferred from homology"/>
<sequence>MSITPAESRVMEALWLLGPSTAEQVVAQLADSSSWSPTTIKTLLARLREKGMLRIERDGRRYIYTALKRREEWIDEETGGLLQRLFGGRLPPLLAHFSRTQTLSRKDIAEIRALLDQLESTPAPSAPISQRANKRKRGQP</sequence>
<dbReference type="SUPFAM" id="SSF46785">
    <property type="entry name" value="Winged helix' DNA-binding domain"/>
    <property type="match status" value="1"/>
</dbReference>
<dbReference type="AlphaFoldDB" id="T0ZZZ9"/>
<reference evidence="6" key="2">
    <citation type="journal article" date="2014" name="ISME J.">
        <title>Microbial stratification in low pH oxic and suboxic macroscopic growths along an acid mine drainage.</title>
        <authorList>
            <person name="Mendez-Garcia C."/>
            <person name="Mesa V."/>
            <person name="Sprenger R.R."/>
            <person name="Richter M."/>
            <person name="Diez M.S."/>
            <person name="Solano J."/>
            <person name="Bargiela R."/>
            <person name="Golyshina O.V."/>
            <person name="Manteca A."/>
            <person name="Ramos J.L."/>
            <person name="Gallego J.R."/>
            <person name="Llorente I."/>
            <person name="Martins Dos Santos V.A."/>
            <person name="Jensen O.N."/>
            <person name="Pelaez A.I."/>
            <person name="Sanchez J."/>
            <person name="Ferrer M."/>
        </authorList>
    </citation>
    <scope>NUCLEOTIDE SEQUENCE</scope>
</reference>
<dbReference type="InterPro" id="IPR036388">
    <property type="entry name" value="WH-like_DNA-bd_sf"/>
</dbReference>
<evidence type="ECO:0000256" key="3">
    <source>
        <dbReference type="ARBA" id="ARBA00023125"/>
    </source>
</evidence>
<comment type="similarity">
    <text evidence="1">Belongs to the BlaI transcriptional regulatory family.</text>
</comment>
<dbReference type="InterPro" id="IPR005650">
    <property type="entry name" value="BlaI_family"/>
</dbReference>
<dbReference type="InterPro" id="IPR036390">
    <property type="entry name" value="WH_DNA-bd_sf"/>
</dbReference>